<evidence type="ECO:0000259" key="2">
    <source>
        <dbReference type="Pfam" id="PF03713"/>
    </source>
</evidence>
<dbReference type="InterPro" id="IPR005183">
    <property type="entry name" value="DUF305_CopM-like"/>
</dbReference>
<evidence type="ECO:0000313" key="4">
    <source>
        <dbReference type="Proteomes" id="UP000051315"/>
    </source>
</evidence>
<dbReference type="AlphaFoldDB" id="A0A0R1VYE9"/>
<proteinExistence type="predicted"/>
<feature type="transmembrane region" description="Helical" evidence="1">
    <location>
        <begin position="7"/>
        <end position="24"/>
    </location>
</feature>
<comment type="caution">
    <text evidence="3">The sequence shown here is derived from an EMBL/GenBank/DDBJ whole genome shotgun (WGS) entry which is preliminary data.</text>
</comment>
<feature type="transmembrane region" description="Helical" evidence="1">
    <location>
        <begin position="60"/>
        <end position="76"/>
    </location>
</feature>
<reference evidence="3 4" key="1">
    <citation type="journal article" date="2015" name="Genome Announc.">
        <title>Expanding the biotechnology potential of lactobacilli through comparative genomics of 213 strains and associated genera.</title>
        <authorList>
            <person name="Sun Z."/>
            <person name="Harris H.M."/>
            <person name="McCann A."/>
            <person name="Guo C."/>
            <person name="Argimon S."/>
            <person name="Zhang W."/>
            <person name="Yang X."/>
            <person name="Jeffery I.B."/>
            <person name="Cooney J.C."/>
            <person name="Kagawa T.F."/>
            <person name="Liu W."/>
            <person name="Song Y."/>
            <person name="Salvetti E."/>
            <person name="Wrobel A."/>
            <person name="Rasinkangas P."/>
            <person name="Parkhill J."/>
            <person name="Rea M.C."/>
            <person name="O'Sullivan O."/>
            <person name="Ritari J."/>
            <person name="Douillard F.P."/>
            <person name="Paul Ross R."/>
            <person name="Yang R."/>
            <person name="Briner A.E."/>
            <person name="Felis G.E."/>
            <person name="de Vos W.M."/>
            <person name="Barrangou R."/>
            <person name="Klaenhammer T.R."/>
            <person name="Caufield P.W."/>
            <person name="Cui Y."/>
            <person name="Zhang H."/>
            <person name="O'Toole P.W."/>
        </authorList>
    </citation>
    <scope>NUCLEOTIDE SEQUENCE [LARGE SCALE GENOMIC DNA]</scope>
    <source>
        <strain evidence="3 4">DSM 17758</strain>
    </source>
</reference>
<keyword evidence="1" id="KW-0812">Transmembrane</keyword>
<feature type="transmembrane region" description="Helical" evidence="1">
    <location>
        <begin position="30"/>
        <end position="48"/>
    </location>
</feature>
<dbReference type="Pfam" id="PF03713">
    <property type="entry name" value="DUF305"/>
    <property type="match status" value="1"/>
</dbReference>
<dbReference type="PATRIC" id="fig|1423735.3.peg.818"/>
<protein>
    <recommendedName>
        <fullName evidence="2">DUF305 domain-containing protein</fullName>
    </recommendedName>
</protein>
<dbReference type="EMBL" id="AZFX01000094">
    <property type="protein sequence ID" value="KRM08105.1"/>
    <property type="molecule type" value="Genomic_DNA"/>
</dbReference>
<dbReference type="InterPro" id="IPR012347">
    <property type="entry name" value="Ferritin-like"/>
</dbReference>
<keyword evidence="4" id="KW-1185">Reference proteome</keyword>
<keyword evidence="1" id="KW-1133">Transmembrane helix</keyword>
<dbReference type="Gene3D" id="1.20.1260.10">
    <property type="match status" value="1"/>
</dbReference>
<gene>
    <name evidence="3" type="ORF">FC15_GL000787</name>
</gene>
<evidence type="ECO:0000256" key="1">
    <source>
        <dbReference type="SAM" id="Phobius"/>
    </source>
</evidence>
<keyword evidence="1" id="KW-0472">Membrane</keyword>
<dbReference type="Proteomes" id="UP000051315">
    <property type="component" value="Unassembled WGS sequence"/>
</dbReference>
<organism evidence="3 4">
    <name type="scientific">Lapidilactobacillus concavus DSM 17758</name>
    <dbReference type="NCBI Taxonomy" id="1423735"/>
    <lineage>
        <taxon>Bacteria</taxon>
        <taxon>Bacillati</taxon>
        <taxon>Bacillota</taxon>
        <taxon>Bacilli</taxon>
        <taxon>Lactobacillales</taxon>
        <taxon>Lactobacillaceae</taxon>
        <taxon>Lapidilactobacillus</taxon>
    </lineage>
</organism>
<evidence type="ECO:0000313" key="3">
    <source>
        <dbReference type="EMBL" id="KRM08105.1"/>
    </source>
</evidence>
<feature type="domain" description="DUF305" evidence="2">
    <location>
        <begin position="84"/>
        <end position="134"/>
    </location>
</feature>
<sequence length="140" mass="16034">MLTVSGIVMFVLMYLNIFSVHDFFVGQMKIWMTLMMVAAMAIVMMLFMGKMYKNKRLNRGIIIGSAVAFALCLFLVRSQRTVGDESWLRAMIPHHSIAILTSTRAQLEDEEVKALAEKIAQDQRSEIDQMTELLEKLKKD</sequence>
<name>A0A0R1VYE9_9LACO</name>
<accession>A0A0R1VYE9</accession>